<dbReference type="AlphaFoldDB" id="A0A8H5F8S2"/>
<dbReference type="PANTHER" id="PTHR35897">
    <property type="entry name" value="METHYLTRANSFERASE AUSD"/>
    <property type="match status" value="1"/>
</dbReference>
<dbReference type="GO" id="GO:0016740">
    <property type="term" value="F:transferase activity"/>
    <property type="evidence" value="ECO:0007669"/>
    <property type="project" value="UniProtKB-KW"/>
</dbReference>
<evidence type="ECO:0000313" key="6">
    <source>
        <dbReference type="Proteomes" id="UP000567179"/>
    </source>
</evidence>
<comment type="similarity">
    <text evidence="4">Belongs to the class I-like SAM-binding methyltransferase superfamily.</text>
</comment>
<dbReference type="InterPro" id="IPR029063">
    <property type="entry name" value="SAM-dependent_MTases_sf"/>
</dbReference>
<dbReference type="Proteomes" id="UP000567179">
    <property type="component" value="Unassembled WGS sequence"/>
</dbReference>
<comment type="pathway">
    <text evidence="1">Secondary metabolite biosynthesis.</text>
</comment>
<gene>
    <name evidence="5" type="ORF">D9619_004536</name>
</gene>
<keyword evidence="3" id="KW-0949">S-adenosyl-L-methionine</keyword>
<comment type="caution">
    <text evidence="5">The sequence shown here is derived from an EMBL/GenBank/DDBJ whole genome shotgun (WGS) entry which is preliminary data.</text>
</comment>
<evidence type="ECO:0000256" key="2">
    <source>
        <dbReference type="ARBA" id="ARBA00022679"/>
    </source>
</evidence>
<evidence type="ECO:0000256" key="1">
    <source>
        <dbReference type="ARBA" id="ARBA00005179"/>
    </source>
</evidence>
<keyword evidence="2" id="KW-0808">Transferase</keyword>
<evidence type="ECO:0000256" key="4">
    <source>
        <dbReference type="ARBA" id="ARBA00038314"/>
    </source>
</evidence>
<keyword evidence="6" id="KW-1185">Reference proteome</keyword>
<dbReference type="InterPro" id="IPR051654">
    <property type="entry name" value="Meroterpenoid_MTases"/>
</dbReference>
<dbReference type="PANTHER" id="PTHR35897:SF1">
    <property type="entry name" value="METHYLTRANSFERASE AUSD"/>
    <property type="match status" value="1"/>
</dbReference>
<proteinExistence type="inferred from homology"/>
<organism evidence="5 6">
    <name type="scientific">Psilocybe cf. subviscida</name>
    <dbReference type="NCBI Taxonomy" id="2480587"/>
    <lineage>
        <taxon>Eukaryota</taxon>
        <taxon>Fungi</taxon>
        <taxon>Dikarya</taxon>
        <taxon>Basidiomycota</taxon>
        <taxon>Agaricomycotina</taxon>
        <taxon>Agaricomycetes</taxon>
        <taxon>Agaricomycetidae</taxon>
        <taxon>Agaricales</taxon>
        <taxon>Agaricineae</taxon>
        <taxon>Strophariaceae</taxon>
        <taxon>Psilocybe</taxon>
    </lineage>
</organism>
<protein>
    <recommendedName>
        <fullName evidence="7">Methyltransferase domain-containing protein</fullName>
    </recommendedName>
</protein>
<accession>A0A8H5F8S2</accession>
<sequence>MRLKISRLPGYSETLKLLKTRKDPILLDMGCCFGNDVRKAVVDGWPVDKVIACDIRKGNVNVQTIRYISAHANLESEFWDYGHELFLSTAETFPAKFIAGDIFSPSILQPRDPFITNDEIVAVLSRPIPSLSDLNNLTPLQGKVSAIHVSAMFHLFSEEEQLALARLLAALLRPERGSIIFGQHAGRAEKGFRPHNRDPLAHPMFCHSPESWKQMWIGQVFAGDDTKGHERIKVEAELLEINRSDSCDGVTDADPKFFAMNWCITRL</sequence>
<dbReference type="Gene3D" id="3.40.50.150">
    <property type="entry name" value="Vaccinia Virus protein VP39"/>
    <property type="match status" value="1"/>
</dbReference>
<evidence type="ECO:0000313" key="5">
    <source>
        <dbReference type="EMBL" id="KAF5327732.1"/>
    </source>
</evidence>
<evidence type="ECO:0008006" key="7">
    <source>
        <dbReference type="Google" id="ProtNLM"/>
    </source>
</evidence>
<reference evidence="5 6" key="1">
    <citation type="journal article" date="2020" name="ISME J.">
        <title>Uncovering the hidden diversity of litter-decomposition mechanisms in mushroom-forming fungi.</title>
        <authorList>
            <person name="Floudas D."/>
            <person name="Bentzer J."/>
            <person name="Ahren D."/>
            <person name="Johansson T."/>
            <person name="Persson P."/>
            <person name="Tunlid A."/>
        </authorList>
    </citation>
    <scope>NUCLEOTIDE SEQUENCE [LARGE SCALE GENOMIC DNA]</scope>
    <source>
        <strain evidence="5 6">CBS 101986</strain>
    </source>
</reference>
<evidence type="ECO:0000256" key="3">
    <source>
        <dbReference type="ARBA" id="ARBA00022691"/>
    </source>
</evidence>
<dbReference type="OrthoDB" id="2094832at2759"/>
<dbReference type="EMBL" id="JAACJJ010000014">
    <property type="protein sequence ID" value="KAF5327732.1"/>
    <property type="molecule type" value="Genomic_DNA"/>
</dbReference>
<dbReference type="SUPFAM" id="SSF53335">
    <property type="entry name" value="S-adenosyl-L-methionine-dependent methyltransferases"/>
    <property type="match status" value="1"/>
</dbReference>
<name>A0A8H5F8S2_9AGAR</name>